<evidence type="ECO:0000259" key="3">
    <source>
        <dbReference type="Pfam" id="PF01734"/>
    </source>
</evidence>
<feature type="transmembrane region" description="Helical" evidence="2">
    <location>
        <begin position="347"/>
        <end position="367"/>
    </location>
</feature>
<comment type="caution">
    <text evidence="4">The sequence shown here is derived from an EMBL/GenBank/DDBJ whole genome shotgun (WGS) entry which is preliminary data.</text>
</comment>
<evidence type="ECO:0000313" key="5">
    <source>
        <dbReference type="Proteomes" id="UP001055125"/>
    </source>
</evidence>
<dbReference type="RefSeq" id="WP_238245508.1">
    <property type="nucleotide sequence ID" value="NZ_BPQP01000060.1"/>
</dbReference>
<dbReference type="Pfam" id="PF01734">
    <property type="entry name" value="Patatin"/>
    <property type="match status" value="1"/>
</dbReference>
<feature type="transmembrane region" description="Helical" evidence="2">
    <location>
        <begin position="238"/>
        <end position="257"/>
    </location>
</feature>
<keyword evidence="2" id="KW-0472">Membrane</keyword>
<gene>
    <name evidence="4" type="ORF">OCOJLMKI_3623</name>
</gene>
<reference evidence="4" key="1">
    <citation type="journal article" date="2021" name="Front. Microbiol.">
        <title>Comprehensive Comparative Genomics and Phenotyping of Methylobacterium Species.</title>
        <authorList>
            <person name="Alessa O."/>
            <person name="Ogura Y."/>
            <person name="Fujitani Y."/>
            <person name="Takami H."/>
            <person name="Hayashi T."/>
            <person name="Sahin N."/>
            <person name="Tani A."/>
        </authorList>
    </citation>
    <scope>NUCLEOTIDE SEQUENCE</scope>
    <source>
        <strain evidence="4">DSM 19015</strain>
    </source>
</reference>
<dbReference type="Proteomes" id="UP001055125">
    <property type="component" value="Unassembled WGS sequence"/>
</dbReference>
<proteinExistence type="predicted"/>
<organism evidence="4 5">
    <name type="scientific">Methylobacterium iners</name>
    <dbReference type="NCBI Taxonomy" id="418707"/>
    <lineage>
        <taxon>Bacteria</taxon>
        <taxon>Pseudomonadati</taxon>
        <taxon>Pseudomonadota</taxon>
        <taxon>Alphaproteobacteria</taxon>
        <taxon>Hyphomicrobiales</taxon>
        <taxon>Methylobacteriaceae</taxon>
        <taxon>Methylobacterium</taxon>
    </lineage>
</organism>
<keyword evidence="2" id="KW-0812">Transmembrane</keyword>
<feature type="transmembrane region" description="Helical" evidence="2">
    <location>
        <begin position="373"/>
        <end position="398"/>
    </location>
</feature>
<keyword evidence="5" id="KW-1185">Reference proteome</keyword>
<feature type="transmembrane region" description="Helical" evidence="2">
    <location>
        <begin position="490"/>
        <end position="510"/>
    </location>
</feature>
<dbReference type="Gene3D" id="3.40.1090.10">
    <property type="entry name" value="Cytosolic phospholipase A2 catalytic domain"/>
    <property type="match status" value="2"/>
</dbReference>
<feature type="transmembrane region" description="Helical" evidence="2">
    <location>
        <begin position="185"/>
        <end position="203"/>
    </location>
</feature>
<evidence type="ECO:0000256" key="1">
    <source>
        <dbReference type="ARBA" id="ARBA00023098"/>
    </source>
</evidence>
<feature type="domain" description="PNPLA" evidence="3">
    <location>
        <begin position="33"/>
        <end position="80"/>
    </location>
</feature>
<feature type="transmembrane region" description="Helical" evidence="2">
    <location>
        <begin position="419"/>
        <end position="441"/>
    </location>
</feature>
<dbReference type="InterPro" id="IPR002641">
    <property type="entry name" value="PNPLA_dom"/>
</dbReference>
<feature type="transmembrane region" description="Helical" evidence="2">
    <location>
        <begin position="153"/>
        <end position="179"/>
    </location>
</feature>
<feature type="transmembrane region" description="Helical" evidence="2">
    <location>
        <begin position="447"/>
        <end position="469"/>
    </location>
</feature>
<keyword evidence="1" id="KW-0443">Lipid metabolism</keyword>
<protein>
    <recommendedName>
        <fullName evidence="3">PNPLA domain-containing protein</fullName>
    </recommendedName>
</protein>
<name>A0ABQ4S3Q4_9HYPH</name>
<feature type="transmembrane region" description="Helical" evidence="2">
    <location>
        <begin position="530"/>
        <end position="551"/>
    </location>
</feature>
<sequence>MAPLDRPLVVDTGKALEEAAALGLEEGERPTALCLSGGGIRSASFCLGALQALAHHGLLKEFHYLSTVSGGGYIGAWLTRVIQSRLDNNPDQRATVKLAEIEALISARPDGVEGEPIRNLRRFTNFLMPNPGVFSLDTWTGVLLWVRNALINWLIFAPVFAAIVALPILYFAVVCAVVAPPDSSVLDTAVAVAAAGCLLFGCYQGLVTLPSHSHPDEPVSKTERPDYGPTGRDLARRVVLPMVAWCLLAPLALGAVVPDAGVPDAARAVFSTEGPCIAPPALAPAPVACPPPVLEPDSPLQTRFILLPLLSLLACLAAYGLAYVQIRLKYPDPPLRNDHLRPFWRSGWAFLLSTSLSAALIWYGTWLCRHLDVFWLALAGPAWIALSDVLRTTIYVAFRKEGLRADLDREWLARLNAAKLFLVLAGTLVGSVVVLGGLAVASLSSEAFSALTAGGLSAGSVAALIGKSARTAFAAQQTEATKARLIPTDILIGIGIVLFGLAILVVFGRAVAVGAGGIVSALTPSASAPVWGLALAVLAILLGALALAWWLGRRINLNRFSLHAVYRNRLVRAFLGSARPEAMARPDRFTDFDPFDNLRVTDAFDRREPMRLMPVINVALNRTSGKDTARAERMAEPFTITPLRCGAATLCGPGADRANKAAWQGAYVRSDAYAGNERQTGSGDEAKGISLGTAMTISGAAASPNMGYYSSPIVAFVMTLFNVRLGAWLPNPGMNAQGSDLVDTLKASGPRNALPALLNELLGRSDTDNDYLYLSDGGHFDNLGLYEMLRRKCRLIVAIDASQDRAYSSEEFGRVKQRVLIDLGITIDFTFGASKDGEPLPPPGSLGRITYPNGTTGKLLVIKPWIDTALPLELRAFLTRKKDFPHESTTNQFFTESDFESYRRLGEYVVDRIVKTGSSKAPPGTPPLPFLDKVFAGLP</sequence>
<dbReference type="SUPFAM" id="SSF52151">
    <property type="entry name" value="FabD/lysophospholipase-like"/>
    <property type="match status" value="1"/>
</dbReference>
<keyword evidence="2" id="KW-1133">Transmembrane helix</keyword>
<accession>A0ABQ4S3Q4</accession>
<dbReference type="InterPro" id="IPR016035">
    <property type="entry name" value="Acyl_Trfase/lysoPLipase"/>
</dbReference>
<dbReference type="PANTHER" id="PTHR10728">
    <property type="entry name" value="CYTOSOLIC PHOSPHOLIPASE A2"/>
    <property type="match status" value="1"/>
</dbReference>
<dbReference type="PANTHER" id="PTHR10728:SF40">
    <property type="entry name" value="PATATIN FAMILY PROTEIN"/>
    <property type="match status" value="1"/>
</dbReference>
<evidence type="ECO:0000313" key="4">
    <source>
        <dbReference type="EMBL" id="GJD96402.1"/>
    </source>
</evidence>
<reference evidence="4" key="2">
    <citation type="submission" date="2021-08" db="EMBL/GenBank/DDBJ databases">
        <authorList>
            <person name="Tani A."/>
            <person name="Ola A."/>
            <person name="Ogura Y."/>
            <person name="Katsura K."/>
            <person name="Hayashi T."/>
        </authorList>
    </citation>
    <scope>NUCLEOTIDE SEQUENCE</scope>
    <source>
        <strain evidence="4">DSM 19015</strain>
    </source>
</reference>
<feature type="transmembrane region" description="Helical" evidence="2">
    <location>
        <begin position="304"/>
        <end position="326"/>
    </location>
</feature>
<evidence type="ECO:0000256" key="2">
    <source>
        <dbReference type="SAM" id="Phobius"/>
    </source>
</evidence>
<dbReference type="EMBL" id="BPQP01000060">
    <property type="protein sequence ID" value="GJD96402.1"/>
    <property type="molecule type" value="Genomic_DNA"/>
</dbReference>